<dbReference type="InterPro" id="IPR033749">
    <property type="entry name" value="Polyprenyl_synt_CS"/>
</dbReference>
<dbReference type="PANTHER" id="PTHR11525:SF0">
    <property type="entry name" value="FARNESYL PYROPHOSPHATE SYNTHASE"/>
    <property type="match status" value="1"/>
</dbReference>
<feature type="compositionally biased region" description="Low complexity" evidence="7">
    <location>
        <begin position="205"/>
        <end position="215"/>
    </location>
</feature>
<feature type="region of interest" description="Disordered" evidence="7">
    <location>
        <begin position="187"/>
        <end position="251"/>
    </location>
</feature>
<evidence type="ECO:0000313" key="9">
    <source>
        <dbReference type="Proteomes" id="UP000887572"/>
    </source>
</evidence>
<dbReference type="GO" id="GO:0045337">
    <property type="term" value="P:farnesyl diphosphate biosynthetic process"/>
    <property type="evidence" value="ECO:0007669"/>
    <property type="project" value="TreeGrafter"/>
</dbReference>
<evidence type="ECO:0000313" key="10">
    <source>
        <dbReference type="WBParaSite" id="Gr19_v10_g13949.t2"/>
    </source>
</evidence>
<dbReference type="PROSITE" id="PS51082">
    <property type="entry name" value="WH2"/>
    <property type="match status" value="1"/>
</dbReference>
<evidence type="ECO:0000256" key="3">
    <source>
        <dbReference type="ARBA" id="ARBA00022723"/>
    </source>
</evidence>
<dbReference type="GO" id="GO:0005737">
    <property type="term" value="C:cytoplasm"/>
    <property type="evidence" value="ECO:0007669"/>
    <property type="project" value="TreeGrafter"/>
</dbReference>
<dbReference type="GO" id="GO:0004161">
    <property type="term" value="F:dimethylallyltranstransferase activity"/>
    <property type="evidence" value="ECO:0007669"/>
    <property type="project" value="TreeGrafter"/>
</dbReference>
<feature type="compositionally biased region" description="Pro residues" evidence="7">
    <location>
        <begin position="420"/>
        <end position="429"/>
    </location>
</feature>
<evidence type="ECO:0000256" key="6">
    <source>
        <dbReference type="ARBA" id="ARBA00034546"/>
    </source>
</evidence>
<dbReference type="PROSITE" id="PS00723">
    <property type="entry name" value="POLYPRENYL_SYNTHASE_1"/>
    <property type="match status" value="1"/>
</dbReference>
<keyword evidence="3" id="KW-0479">Metal-binding</keyword>
<dbReference type="Proteomes" id="UP000887572">
    <property type="component" value="Unplaced"/>
</dbReference>
<accession>A0A914H7K1</accession>
<dbReference type="InterPro" id="IPR000092">
    <property type="entry name" value="Polyprenyl_synt"/>
</dbReference>
<comment type="pathway">
    <text evidence="5">Pheromone biosynthesis.</text>
</comment>
<proteinExistence type="predicted"/>
<feature type="compositionally biased region" description="Polar residues" evidence="7">
    <location>
        <begin position="373"/>
        <end position="393"/>
    </location>
</feature>
<dbReference type="InterPro" id="IPR003124">
    <property type="entry name" value="WH2_dom"/>
</dbReference>
<dbReference type="Gene3D" id="1.20.5.340">
    <property type="match status" value="1"/>
</dbReference>
<reference evidence="10" key="1">
    <citation type="submission" date="2022-11" db="UniProtKB">
        <authorList>
            <consortium name="WormBaseParasite"/>
        </authorList>
    </citation>
    <scope>IDENTIFICATION</scope>
</reference>
<dbReference type="Gene3D" id="6.10.280.150">
    <property type="match status" value="2"/>
</dbReference>
<dbReference type="GO" id="GO:0003779">
    <property type="term" value="F:actin binding"/>
    <property type="evidence" value="ECO:0007669"/>
    <property type="project" value="InterPro"/>
</dbReference>
<sequence>MANQTQFQQLVPFVLKENAVGDTLSFSRKFVSSSLTCFSSTGRTSISLSRHAEQIFSEIHRETLKIDHRANTLFLRVERLAQKLSQSQGTNNLKGVMDQVTLEEAAMRKAFKSFNIIDQHSLDRQTLPQSLLEQYQNCDAPPQLNQLNPYREDEKEALCYYTDPSYFFELWRNEVLKECDGGLIEKKRAGRSSTSPSRQRRRQQQDIPQHQQNPSFAHHVSSRSSDYSRFAPQFGHQNKSQQNRARHGFDPGHFSTSIAADVLHFPAEYQTPQSLLLSGLLHQPPPPGMSMVTANTENCVTEIIAKFVSRIKMRKCRGEFLGRWFGCCVPGRGRRRASSASSSQHSLLHNDHDEPSTHCLLLLSGSKVEFKPSNGSTETSELKTQQSPNQQPDDSAVEQQPQQQIQSMQQIPPSVCISSVPPPPPPPPPVNFSAKIRKPSSTGAQDNRSLLLIQIQEGVKLKRVRQQEELAEKRAVATSNDVAAILRKRMEHCLGDSDSSSNLSRNVPKFDWISINANFMNSAATMTQKLMSAAINPQRLLRSLLPSLREELAASLTNDLRGAEAKISREYIQQLFDYTMGEGKFARSGLALRTYLALDPSPSDVQFHNAVKVSLAIEMLQTFFLIEDDIMDGATRRRGKPCRHQLPGVGLKAINDGLLLDCGIDNVVRRTLPSHPKMYAILHDFSEAKQKTVIGQLLDTNTELDEFSWSRYSAIVESKTSHYSYFLPLIVGYHLADCTPTSPTKLRQIAYRIGDLFQAQDDFLDCFGDPEITGKSNLTDLAEGKCTWVTCALVDKLSKEAPEKLNLFRENFGKKSVQQLKLARQILLQEGIGQKFEHYQTELVEDIRSELAQLPAEPIRNILHQTLDDIVNRRK</sequence>
<dbReference type="InterPro" id="IPR008949">
    <property type="entry name" value="Isoprenoid_synthase_dom_sf"/>
</dbReference>
<name>A0A914H7K1_GLORO</name>
<feature type="region of interest" description="Disordered" evidence="7">
    <location>
        <begin position="370"/>
        <end position="429"/>
    </location>
</feature>
<comment type="cofactor">
    <cofactor evidence="1">
        <name>Mg(2+)</name>
        <dbReference type="ChEBI" id="CHEBI:18420"/>
    </cofactor>
</comment>
<evidence type="ECO:0000256" key="2">
    <source>
        <dbReference type="ARBA" id="ARBA00022679"/>
    </source>
</evidence>
<feature type="compositionally biased region" description="Low complexity" evidence="7">
    <location>
        <begin position="399"/>
        <end position="419"/>
    </location>
</feature>
<dbReference type="WBParaSite" id="Gr19_v10_g13949.t2">
    <property type="protein sequence ID" value="Gr19_v10_g13949.t2"/>
    <property type="gene ID" value="Gr19_v10_g13949"/>
</dbReference>
<feature type="domain" description="WH2" evidence="8">
    <location>
        <begin position="447"/>
        <end position="464"/>
    </location>
</feature>
<keyword evidence="9" id="KW-1185">Reference proteome</keyword>
<dbReference type="InterPro" id="IPR039702">
    <property type="entry name" value="FPS1-like"/>
</dbReference>
<keyword evidence="2" id="KW-0808">Transferase</keyword>
<dbReference type="SFLD" id="SFLDS00005">
    <property type="entry name" value="Isoprenoid_Synthase_Type_I"/>
    <property type="match status" value="1"/>
</dbReference>
<evidence type="ECO:0000256" key="1">
    <source>
        <dbReference type="ARBA" id="ARBA00001946"/>
    </source>
</evidence>
<dbReference type="Gene3D" id="1.10.600.10">
    <property type="entry name" value="Farnesyl Diphosphate Synthase"/>
    <property type="match status" value="1"/>
</dbReference>
<evidence type="ECO:0000256" key="5">
    <source>
        <dbReference type="ARBA" id="ARBA00033740"/>
    </source>
</evidence>
<dbReference type="CDD" id="cd00685">
    <property type="entry name" value="Trans_IPPS_HT"/>
    <property type="match status" value="1"/>
</dbReference>
<evidence type="ECO:0000256" key="4">
    <source>
        <dbReference type="ARBA" id="ARBA00022842"/>
    </source>
</evidence>
<dbReference type="SUPFAM" id="SSF48576">
    <property type="entry name" value="Terpenoid synthases"/>
    <property type="match status" value="1"/>
</dbReference>
<protein>
    <recommendedName>
        <fullName evidence="6">Farnesyl pyrophosphate synthase</fullName>
    </recommendedName>
</protein>
<dbReference type="Pfam" id="PF00348">
    <property type="entry name" value="polyprenyl_synt"/>
    <property type="match status" value="1"/>
</dbReference>
<dbReference type="GO" id="GO:0046872">
    <property type="term" value="F:metal ion binding"/>
    <property type="evidence" value="ECO:0007669"/>
    <property type="project" value="UniProtKB-KW"/>
</dbReference>
<dbReference type="GO" id="GO:0004337">
    <property type="term" value="F:(2E,6E)-farnesyl diphosphate synthase activity"/>
    <property type="evidence" value="ECO:0007669"/>
    <property type="project" value="TreeGrafter"/>
</dbReference>
<dbReference type="GO" id="GO:0042811">
    <property type="term" value="P:pheromone biosynthetic process"/>
    <property type="evidence" value="ECO:0007669"/>
    <property type="project" value="UniProtKB-ARBA"/>
</dbReference>
<evidence type="ECO:0000259" key="8">
    <source>
        <dbReference type="PROSITE" id="PS51082"/>
    </source>
</evidence>
<dbReference type="PANTHER" id="PTHR11525">
    <property type="entry name" value="FARNESYL-PYROPHOSPHATE SYNTHETASE"/>
    <property type="match status" value="1"/>
</dbReference>
<evidence type="ECO:0000256" key="7">
    <source>
        <dbReference type="SAM" id="MobiDB-lite"/>
    </source>
</evidence>
<keyword evidence="4" id="KW-0460">Magnesium</keyword>
<dbReference type="AlphaFoldDB" id="A0A914H7K1"/>
<organism evidence="9 10">
    <name type="scientific">Globodera rostochiensis</name>
    <name type="common">Golden nematode worm</name>
    <name type="synonym">Heterodera rostochiensis</name>
    <dbReference type="NCBI Taxonomy" id="31243"/>
    <lineage>
        <taxon>Eukaryota</taxon>
        <taxon>Metazoa</taxon>
        <taxon>Ecdysozoa</taxon>
        <taxon>Nematoda</taxon>
        <taxon>Chromadorea</taxon>
        <taxon>Rhabditida</taxon>
        <taxon>Tylenchina</taxon>
        <taxon>Tylenchomorpha</taxon>
        <taxon>Tylenchoidea</taxon>
        <taxon>Heteroderidae</taxon>
        <taxon>Heteroderinae</taxon>
        <taxon>Globodera</taxon>
    </lineage>
</organism>